<dbReference type="InterPro" id="IPR011576">
    <property type="entry name" value="Pyridox_Oxase_N"/>
</dbReference>
<gene>
    <name evidence="2" type="ORF">CA606_12350</name>
</gene>
<evidence type="ECO:0000313" key="3">
    <source>
        <dbReference type="Proteomes" id="UP000217311"/>
    </source>
</evidence>
<protein>
    <submittedName>
        <fullName evidence="2">Transcriptional regulator</fullName>
    </submittedName>
</protein>
<dbReference type="Gene3D" id="2.30.110.10">
    <property type="entry name" value="Electron Transport, Fmn-binding Protein, Chain A"/>
    <property type="match status" value="1"/>
</dbReference>
<dbReference type="EMBL" id="CP023315">
    <property type="protein sequence ID" value="ATC33054.1"/>
    <property type="molecule type" value="Genomic_DNA"/>
</dbReference>
<dbReference type="InterPro" id="IPR003018">
    <property type="entry name" value="GAF"/>
</dbReference>
<dbReference type="RefSeq" id="WP_096052444.1">
    <property type="nucleotide sequence ID" value="NZ_CP023315.3"/>
</dbReference>
<dbReference type="Gene3D" id="3.30.450.40">
    <property type="match status" value="1"/>
</dbReference>
<dbReference type="SMART" id="SM00065">
    <property type="entry name" value="GAF"/>
    <property type="match status" value="1"/>
</dbReference>
<dbReference type="PANTHER" id="PTHR40660:SF1">
    <property type="entry name" value="5'-PHOSPHATE OXIDASE PUTATIVE DOMAIN-CONTAINING PROTEIN-RELATED"/>
    <property type="match status" value="1"/>
</dbReference>
<dbReference type="Pfam" id="PF13185">
    <property type="entry name" value="GAF_2"/>
    <property type="match status" value="1"/>
</dbReference>
<proteinExistence type="predicted"/>
<dbReference type="AlphaFoldDB" id="A0A290MZK0"/>
<dbReference type="Pfam" id="PF01243">
    <property type="entry name" value="PNPOx_N"/>
    <property type="match status" value="1"/>
</dbReference>
<evidence type="ECO:0000313" key="2">
    <source>
        <dbReference type="EMBL" id="ATC33054.1"/>
    </source>
</evidence>
<dbReference type="InterPro" id="IPR012349">
    <property type="entry name" value="Split_barrel_FMN-bd"/>
</dbReference>
<evidence type="ECO:0000259" key="1">
    <source>
        <dbReference type="SMART" id="SM00065"/>
    </source>
</evidence>
<organism evidence="2 3">
    <name type="scientific">Caulobacter vibrioides</name>
    <name type="common">Caulobacter crescentus</name>
    <dbReference type="NCBI Taxonomy" id="155892"/>
    <lineage>
        <taxon>Bacteria</taxon>
        <taxon>Pseudomonadati</taxon>
        <taxon>Pseudomonadota</taxon>
        <taxon>Alphaproteobacteria</taxon>
        <taxon>Caulobacterales</taxon>
        <taxon>Caulobacteraceae</taxon>
        <taxon>Caulobacter</taxon>
    </lineage>
</organism>
<sequence>MSGLLAGLDDCFDGVIPSIIATLDPSGEPNVSYLSQVYRVDERHVAVSNQFFSKTAINVKATGRATLLIVNGRTGAQHSLGLVHLGSLREGRVFQHMAAQLQAISSQQHVGEAMELRSAEIYRVDTRADVAGPPVSKGLSDRTGLMGRCAQLSAELARLTDAEALIDHALDGLVTHFGFGHMMVLVANELEGRLTALASRGYATGGAGAEVELGQGLIGICAATGQTIRLSDTSRGQRMASAVKRERLEESDRHIPLVGLADPYSQLAAPMISQGVVQGVLFVESPERYFFGAEDEAVLSIIANQLAGGLRLADADDNSQAPDGPAPVEHAEGAPLHIRLYAFDDSIFIDDTYLIKGVAGRLLHHFLSVYATTGRRDFSNREIRLEPSLRLPGLKDNLETRLILLKRRLDERQAPVRLARPGRGQIQLVFTDSSRVVLETATSAVTL</sequence>
<accession>A0A290MZK0</accession>
<feature type="domain" description="GAF" evidence="1">
    <location>
        <begin position="161"/>
        <end position="320"/>
    </location>
</feature>
<dbReference type="InterPro" id="IPR029016">
    <property type="entry name" value="GAF-like_dom_sf"/>
</dbReference>
<dbReference type="Proteomes" id="UP000217311">
    <property type="component" value="Chromosome"/>
</dbReference>
<dbReference type="SUPFAM" id="SSF55781">
    <property type="entry name" value="GAF domain-like"/>
    <property type="match status" value="1"/>
</dbReference>
<reference evidence="3" key="1">
    <citation type="submission" date="2017-09" db="EMBL/GenBank/DDBJ databases">
        <title>Genome evolution observed in wild isolates of Caulobacter crescentus.</title>
        <authorList>
            <person name="Ely B."/>
            <person name="Wilson K."/>
            <person name="Scott D."/>
        </authorList>
    </citation>
    <scope>NUCLEOTIDE SEQUENCE [LARGE SCALE GENOMIC DNA]</scope>
    <source>
        <strain evidence="3">CB13b1a</strain>
    </source>
</reference>
<dbReference type="SUPFAM" id="SSF50475">
    <property type="entry name" value="FMN-binding split barrel"/>
    <property type="match status" value="1"/>
</dbReference>
<dbReference type="PANTHER" id="PTHR40660">
    <property type="entry name" value="5'-PHOSPHATE OXIDASE PUTATIVE DOMAIN-CONTAINING PROTEIN-RELATED"/>
    <property type="match status" value="1"/>
</dbReference>
<name>A0A290MZK0_CAUVI</name>